<evidence type="ECO:0000256" key="3">
    <source>
        <dbReference type="ARBA" id="ARBA00022679"/>
    </source>
</evidence>
<evidence type="ECO:0000256" key="1">
    <source>
        <dbReference type="ARBA" id="ARBA00004370"/>
    </source>
</evidence>
<dbReference type="Gene3D" id="3.90.550.10">
    <property type="entry name" value="Spore Coat Polysaccharide Biosynthesis Protein SpsA, Chain A"/>
    <property type="match status" value="1"/>
</dbReference>
<keyword evidence="7" id="KW-0325">Glycoprotein</keyword>
<evidence type="ECO:0000256" key="4">
    <source>
        <dbReference type="ARBA" id="ARBA00022692"/>
    </source>
</evidence>
<dbReference type="EMBL" id="MU004238">
    <property type="protein sequence ID" value="KAF2666871.1"/>
    <property type="molecule type" value="Genomic_DNA"/>
</dbReference>
<proteinExistence type="predicted"/>
<evidence type="ECO:0000256" key="7">
    <source>
        <dbReference type="ARBA" id="ARBA00023180"/>
    </source>
</evidence>
<keyword evidence="5 8" id="KW-1133">Transmembrane helix</keyword>
<dbReference type="GO" id="GO:0016020">
    <property type="term" value="C:membrane"/>
    <property type="evidence" value="ECO:0007669"/>
    <property type="project" value="UniProtKB-SubCell"/>
</dbReference>
<gene>
    <name evidence="9" type="ORF">BT63DRAFT_375857</name>
</gene>
<evidence type="ECO:0000313" key="9">
    <source>
        <dbReference type="EMBL" id="KAF2666871.1"/>
    </source>
</evidence>
<dbReference type="InterPro" id="IPR052427">
    <property type="entry name" value="Glycosyltrans_GT2/GT47"/>
</dbReference>
<protein>
    <submittedName>
        <fullName evidence="9">Putative polysaccharide synthase Cps1</fullName>
    </submittedName>
</protein>
<evidence type="ECO:0000256" key="5">
    <source>
        <dbReference type="ARBA" id="ARBA00022989"/>
    </source>
</evidence>
<dbReference type="PANTHER" id="PTHR47844">
    <property type="entry name" value="SYNTHASE CPS1, PUTATIVE (AFU_ORTHOLOGUE AFUA_7G02500)-RELATED"/>
    <property type="match status" value="1"/>
</dbReference>
<dbReference type="PANTHER" id="PTHR47844:SF1">
    <property type="entry name" value="EXOSTOSIN-LIKE 2"/>
    <property type="match status" value="1"/>
</dbReference>
<evidence type="ECO:0000256" key="6">
    <source>
        <dbReference type="ARBA" id="ARBA00023136"/>
    </source>
</evidence>
<sequence length="400" mass="47188">FSLVKYFRTLANCFAILTYRPISIPDDPQYTSDDVTGVIPSLEGDSAELRETILSNLRNGISRIIIVTIHSNLEKAQRVAKEISSKIQVLSVEHPNKRNQMCEAIPHVTTKITIFADDDVIWPSTMLPWILAPFENPKVGGVGTSQRLKREDKPNFWNFLGAAYLLRRNWDIIACNKIDGGLPCLSGRTVAYRTEIIKNSEFMNEFRNEKWKQYILKADDDNFLTRWLLERGWEIRIQKHRECEVETTLEGNSKFLRQCMRWARSNWRSNLRSLRQGCIFWKHPWSTYAVFQTTLTSWSLPYDLTLAWLWWFVTLEMEPSSRLIARVVAYLWIFLFCRLVKYLEHFVRYPADLIYIPLIPFFGYFHSICIKAYAFFTLNVVSNIHLFFLLIFWIDLYRYG</sequence>
<dbReference type="CDD" id="cd06434">
    <property type="entry name" value="GT2_HAS"/>
    <property type="match status" value="1"/>
</dbReference>
<dbReference type="OrthoDB" id="3828420at2759"/>
<evidence type="ECO:0000256" key="2">
    <source>
        <dbReference type="ARBA" id="ARBA00022676"/>
    </source>
</evidence>
<dbReference type="AlphaFoldDB" id="A0A6A6U5M3"/>
<evidence type="ECO:0000313" key="10">
    <source>
        <dbReference type="Proteomes" id="UP000799302"/>
    </source>
</evidence>
<dbReference type="Proteomes" id="UP000799302">
    <property type="component" value="Unassembled WGS sequence"/>
</dbReference>
<comment type="subcellular location">
    <subcellularLocation>
        <location evidence="1">Membrane</location>
    </subcellularLocation>
</comment>
<keyword evidence="4 8" id="KW-0812">Transmembrane</keyword>
<dbReference type="SUPFAM" id="SSF53448">
    <property type="entry name" value="Nucleotide-diphospho-sugar transferases"/>
    <property type="match status" value="1"/>
</dbReference>
<keyword evidence="2" id="KW-0328">Glycosyltransferase</keyword>
<reference evidence="9" key="1">
    <citation type="journal article" date="2020" name="Stud. Mycol.">
        <title>101 Dothideomycetes genomes: a test case for predicting lifestyles and emergence of pathogens.</title>
        <authorList>
            <person name="Haridas S."/>
            <person name="Albert R."/>
            <person name="Binder M."/>
            <person name="Bloem J."/>
            <person name="Labutti K."/>
            <person name="Salamov A."/>
            <person name="Andreopoulos B."/>
            <person name="Baker S."/>
            <person name="Barry K."/>
            <person name="Bills G."/>
            <person name="Bluhm B."/>
            <person name="Cannon C."/>
            <person name="Castanera R."/>
            <person name="Culley D."/>
            <person name="Daum C."/>
            <person name="Ezra D."/>
            <person name="Gonzalez J."/>
            <person name="Henrissat B."/>
            <person name="Kuo A."/>
            <person name="Liang C."/>
            <person name="Lipzen A."/>
            <person name="Lutzoni F."/>
            <person name="Magnuson J."/>
            <person name="Mondo S."/>
            <person name="Nolan M."/>
            <person name="Ohm R."/>
            <person name="Pangilinan J."/>
            <person name="Park H.-J."/>
            <person name="Ramirez L."/>
            <person name="Alfaro M."/>
            <person name="Sun H."/>
            <person name="Tritt A."/>
            <person name="Yoshinaga Y."/>
            <person name="Zwiers L.-H."/>
            <person name="Turgeon B."/>
            <person name="Goodwin S."/>
            <person name="Spatafora J."/>
            <person name="Crous P."/>
            <person name="Grigoriev I."/>
        </authorList>
    </citation>
    <scope>NUCLEOTIDE SEQUENCE</scope>
    <source>
        <strain evidence="9">CBS 115976</strain>
    </source>
</reference>
<accession>A0A6A6U5M3</accession>
<evidence type="ECO:0000256" key="8">
    <source>
        <dbReference type="SAM" id="Phobius"/>
    </source>
</evidence>
<keyword evidence="10" id="KW-1185">Reference proteome</keyword>
<feature type="transmembrane region" description="Helical" evidence="8">
    <location>
        <begin position="380"/>
        <end position="397"/>
    </location>
</feature>
<feature type="non-terminal residue" evidence="9">
    <location>
        <position position="1"/>
    </location>
</feature>
<name>A0A6A6U5M3_9PEZI</name>
<keyword evidence="3" id="KW-0808">Transferase</keyword>
<dbReference type="GO" id="GO:0016757">
    <property type="term" value="F:glycosyltransferase activity"/>
    <property type="evidence" value="ECO:0007669"/>
    <property type="project" value="UniProtKB-KW"/>
</dbReference>
<feature type="transmembrane region" description="Helical" evidence="8">
    <location>
        <begin position="353"/>
        <end position="374"/>
    </location>
</feature>
<keyword evidence="6 8" id="KW-0472">Membrane</keyword>
<organism evidence="9 10">
    <name type="scientific">Microthyrium microscopicum</name>
    <dbReference type="NCBI Taxonomy" id="703497"/>
    <lineage>
        <taxon>Eukaryota</taxon>
        <taxon>Fungi</taxon>
        <taxon>Dikarya</taxon>
        <taxon>Ascomycota</taxon>
        <taxon>Pezizomycotina</taxon>
        <taxon>Dothideomycetes</taxon>
        <taxon>Dothideomycetes incertae sedis</taxon>
        <taxon>Microthyriales</taxon>
        <taxon>Microthyriaceae</taxon>
        <taxon>Microthyrium</taxon>
    </lineage>
</organism>
<dbReference type="Pfam" id="PF13641">
    <property type="entry name" value="Glyco_tranf_2_3"/>
    <property type="match status" value="1"/>
</dbReference>
<dbReference type="InterPro" id="IPR029044">
    <property type="entry name" value="Nucleotide-diphossugar_trans"/>
</dbReference>